<dbReference type="SUPFAM" id="SSF54909">
    <property type="entry name" value="Dimeric alpha+beta barrel"/>
    <property type="match status" value="1"/>
</dbReference>
<dbReference type="RefSeq" id="WP_342074145.1">
    <property type="nucleotide sequence ID" value="NZ_JAQJCQ010000014.1"/>
</dbReference>
<accession>A0ABU9LEC4</accession>
<organism evidence="1 2">
    <name type="scientific">Xanthomonas protegens</name>
    <dbReference type="NCBI Taxonomy" id="3380705"/>
    <lineage>
        <taxon>Bacteria</taxon>
        <taxon>Pseudomonadati</taxon>
        <taxon>Pseudomonadota</taxon>
        <taxon>Gammaproteobacteria</taxon>
        <taxon>Lysobacterales</taxon>
        <taxon>Lysobacteraceae</taxon>
        <taxon>Xanthomonas</taxon>
    </lineage>
</organism>
<evidence type="ECO:0008006" key="3">
    <source>
        <dbReference type="Google" id="ProtNLM"/>
    </source>
</evidence>
<reference evidence="1 2" key="1">
    <citation type="journal article" date="2024" name="FEMS Microbiol. Lett.">
        <title>Xanthomonas protegens sp. nov., a novel rice seed-associated bacterium, provides in vivo protection against X. oryzae pv. oryzae, the bacterial leaf blight pathogen.</title>
        <authorList>
            <person name="Rana R."/>
            <person name="Sharma A."/>
            <person name="Madhavan V.N."/>
            <person name="Korpole S."/>
            <person name="Sonti R.V."/>
            <person name="Patel H.K."/>
            <person name="Patil P.B."/>
        </authorList>
    </citation>
    <scope>NUCLEOTIDE SEQUENCE [LARGE SCALE GENOMIC DNA]</scope>
    <source>
        <strain evidence="1 2">PPL118</strain>
    </source>
</reference>
<evidence type="ECO:0000313" key="2">
    <source>
        <dbReference type="Proteomes" id="UP001486626"/>
    </source>
</evidence>
<evidence type="ECO:0000313" key="1">
    <source>
        <dbReference type="EMBL" id="MEL4892845.1"/>
    </source>
</evidence>
<dbReference type="Proteomes" id="UP001486626">
    <property type="component" value="Unassembled WGS sequence"/>
</dbReference>
<sequence length="85" mass="9143">MTLYLVMAMRKPAFPESVIQPHRDFLAALRERGLLERAGGFGDGSGGAYVLKNVDSLAQAQAIVAEDPLALQAASELSVYAWNAH</sequence>
<name>A0ABU9LEC4_9XANT</name>
<dbReference type="PANTHER" id="PTHR37828">
    <property type="entry name" value="GSR2449 PROTEIN"/>
    <property type="match status" value="1"/>
</dbReference>
<dbReference type="PANTHER" id="PTHR37828:SF1">
    <property type="entry name" value="YCII-RELATED DOMAIN-CONTAINING PROTEIN"/>
    <property type="match status" value="1"/>
</dbReference>
<keyword evidence="2" id="KW-1185">Reference proteome</keyword>
<dbReference type="EMBL" id="JAQJCQ010000014">
    <property type="protein sequence ID" value="MEL4892845.1"/>
    <property type="molecule type" value="Genomic_DNA"/>
</dbReference>
<protein>
    <recommendedName>
        <fullName evidence="3">YCII-related domain-containing protein</fullName>
    </recommendedName>
</protein>
<dbReference type="InterPro" id="IPR011008">
    <property type="entry name" value="Dimeric_a/b-barrel"/>
</dbReference>
<proteinExistence type="predicted"/>
<gene>
    <name evidence="1" type="ORF">PIQ37_15600</name>
</gene>
<comment type="caution">
    <text evidence="1">The sequence shown here is derived from an EMBL/GenBank/DDBJ whole genome shotgun (WGS) entry which is preliminary data.</text>
</comment>